<organism evidence="4 5">
    <name type="scientific">Exilibacterium tricleocarpae</name>
    <dbReference type="NCBI Taxonomy" id="2591008"/>
    <lineage>
        <taxon>Bacteria</taxon>
        <taxon>Pseudomonadati</taxon>
        <taxon>Pseudomonadota</taxon>
        <taxon>Gammaproteobacteria</taxon>
        <taxon>Cellvibrionales</taxon>
        <taxon>Cellvibrionaceae</taxon>
        <taxon>Exilibacterium</taxon>
    </lineage>
</organism>
<evidence type="ECO:0000259" key="3">
    <source>
        <dbReference type="PROSITE" id="PS51371"/>
    </source>
</evidence>
<feature type="domain" description="CBS" evidence="3">
    <location>
        <begin position="74"/>
        <end position="131"/>
    </location>
</feature>
<reference evidence="4 5" key="1">
    <citation type="submission" date="2019-06" db="EMBL/GenBank/DDBJ databases">
        <title>Whole genome sequence for Cellvibrionaceae sp. R142.</title>
        <authorList>
            <person name="Wang G."/>
        </authorList>
    </citation>
    <scope>NUCLEOTIDE SEQUENCE [LARGE SCALE GENOMIC DNA]</scope>
    <source>
        <strain evidence="4 5">R142</strain>
    </source>
</reference>
<dbReference type="AlphaFoldDB" id="A0A545TVB4"/>
<evidence type="ECO:0000256" key="1">
    <source>
        <dbReference type="ARBA" id="ARBA00023122"/>
    </source>
</evidence>
<dbReference type="SMART" id="SM00116">
    <property type="entry name" value="CBS"/>
    <property type="match status" value="2"/>
</dbReference>
<evidence type="ECO:0000313" key="4">
    <source>
        <dbReference type="EMBL" id="TQV81157.1"/>
    </source>
</evidence>
<keyword evidence="5" id="KW-1185">Reference proteome</keyword>
<dbReference type="SUPFAM" id="SSF54631">
    <property type="entry name" value="CBS-domain pair"/>
    <property type="match status" value="1"/>
</dbReference>
<feature type="domain" description="CBS" evidence="3">
    <location>
        <begin position="7"/>
        <end position="64"/>
    </location>
</feature>
<dbReference type="Proteomes" id="UP000319732">
    <property type="component" value="Unassembled WGS sequence"/>
</dbReference>
<dbReference type="InterPro" id="IPR046342">
    <property type="entry name" value="CBS_dom_sf"/>
</dbReference>
<dbReference type="OrthoDB" id="9794094at2"/>
<protein>
    <submittedName>
        <fullName evidence="4">CBS domain-containing protein</fullName>
    </submittedName>
</protein>
<dbReference type="PROSITE" id="PS51371">
    <property type="entry name" value="CBS"/>
    <property type="match status" value="2"/>
</dbReference>
<dbReference type="PANTHER" id="PTHR43080">
    <property type="entry name" value="CBS DOMAIN-CONTAINING PROTEIN CBSX3, MITOCHONDRIAL"/>
    <property type="match status" value="1"/>
</dbReference>
<name>A0A545TVB4_9GAMM</name>
<dbReference type="Pfam" id="PF00571">
    <property type="entry name" value="CBS"/>
    <property type="match status" value="2"/>
</dbReference>
<evidence type="ECO:0000256" key="2">
    <source>
        <dbReference type="PROSITE-ProRule" id="PRU00703"/>
    </source>
</evidence>
<accession>A0A545TVB4</accession>
<keyword evidence="1 2" id="KW-0129">CBS domain</keyword>
<sequence length="150" mass="16210">MKIQETMVSNVSTCHADAPLDQVALMMWNHDCGCIPVVDDEHRPLGVVTDRDIAMGAALGHKPLWDMKAGDITAAKPVYTCRETDDLSTALELMQEYKVRRLPVTNGDGTITGIVSMGDIIACAKTGRNASLKYDATAGMLKAVSGHHRN</sequence>
<dbReference type="EMBL" id="VHSG01000008">
    <property type="protein sequence ID" value="TQV81157.1"/>
    <property type="molecule type" value="Genomic_DNA"/>
</dbReference>
<comment type="caution">
    <text evidence="4">The sequence shown here is derived from an EMBL/GenBank/DDBJ whole genome shotgun (WGS) entry which is preliminary data.</text>
</comment>
<dbReference type="InterPro" id="IPR051257">
    <property type="entry name" value="Diverse_CBS-Domain"/>
</dbReference>
<dbReference type="Gene3D" id="3.10.580.10">
    <property type="entry name" value="CBS-domain"/>
    <property type="match status" value="1"/>
</dbReference>
<evidence type="ECO:0000313" key="5">
    <source>
        <dbReference type="Proteomes" id="UP000319732"/>
    </source>
</evidence>
<proteinExistence type="predicted"/>
<dbReference type="RefSeq" id="WP_142903818.1">
    <property type="nucleotide sequence ID" value="NZ_ML660091.1"/>
</dbReference>
<gene>
    <name evidence="4" type="ORF">FKG94_08590</name>
</gene>
<dbReference type="InterPro" id="IPR000644">
    <property type="entry name" value="CBS_dom"/>
</dbReference>
<dbReference type="PANTHER" id="PTHR43080:SF2">
    <property type="entry name" value="CBS DOMAIN-CONTAINING PROTEIN"/>
    <property type="match status" value="1"/>
</dbReference>